<keyword evidence="3" id="KW-0998">Cell outer membrane</keyword>
<dbReference type="GO" id="GO:0009279">
    <property type="term" value="C:cell outer membrane"/>
    <property type="evidence" value="ECO:0007669"/>
    <property type="project" value="UniProtKB-SubCell"/>
</dbReference>
<keyword evidence="7" id="KW-1185">Reference proteome</keyword>
<evidence type="ECO:0000313" key="6">
    <source>
        <dbReference type="EMBL" id="PWK50090.1"/>
    </source>
</evidence>
<dbReference type="InterPro" id="IPR050330">
    <property type="entry name" value="Bact_OuterMem_StrucFunc"/>
</dbReference>
<dbReference type="AlphaFoldDB" id="A0A316FR04"/>
<dbReference type="Pfam" id="PF00691">
    <property type="entry name" value="OmpA"/>
    <property type="match status" value="1"/>
</dbReference>
<dbReference type="InterPro" id="IPR036737">
    <property type="entry name" value="OmpA-like_sf"/>
</dbReference>
<dbReference type="PANTHER" id="PTHR30329:SF21">
    <property type="entry name" value="LIPOPROTEIN YIAD-RELATED"/>
    <property type="match status" value="1"/>
</dbReference>
<evidence type="ECO:0000256" key="2">
    <source>
        <dbReference type="ARBA" id="ARBA00023136"/>
    </source>
</evidence>
<gene>
    <name evidence="6" type="ORF">C8D97_107257</name>
</gene>
<dbReference type="Proteomes" id="UP000245790">
    <property type="component" value="Unassembled WGS sequence"/>
</dbReference>
<reference evidence="6 7" key="1">
    <citation type="submission" date="2018-05" db="EMBL/GenBank/DDBJ databases">
        <title>Genomic Encyclopedia of Type Strains, Phase IV (KMG-IV): sequencing the most valuable type-strain genomes for metagenomic binning, comparative biology and taxonomic classification.</title>
        <authorList>
            <person name="Goeker M."/>
        </authorList>
    </citation>
    <scope>NUCLEOTIDE SEQUENCE [LARGE SCALE GENOMIC DNA]</scope>
    <source>
        <strain evidence="6 7">DSM 25350</strain>
    </source>
</reference>
<dbReference type="PRINTS" id="PR01021">
    <property type="entry name" value="OMPADOMAIN"/>
</dbReference>
<name>A0A316FR04_9GAMM</name>
<dbReference type="InterPro" id="IPR006664">
    <property type="entry name" value="OMP_bac"/>
</dbReference>
<dbReference type="Gene3D" id="3.30.1330.60">
    <property type="entry name" value="OmpA-like domain"/>
    <property type="match status" value="1"/>
</dbReference>
<dbReference type="RefSeq" id="WP_109763864.1">
    <property type="nucleotide sequence ID" value="NZ_QGGU01000007.1"/>
</dbReference>
<dbReference type="SUPFAM" id="SSF103088">
    <property type="entry name" value="OmpA-like"/>
    <property type="match status" value="1"/>
</dbReference>
<dbReference type="PANTHER" id="PTHR30329">
    <property type="entry name" value="STATOR ELEMENT OF FLAGELLAR MOTOR COMPLEX"/>
    <property type="match status" value="1"/>
</dbReference>
<evidence type="ECO:0000313" key="7">
    <source>
        <dbReference type="Proteomes" id="UP000245790"/>
    </source>
</evidence>
<sequence length="300" mass="34696">MKRTMKRAMKRTPLQWIIKSVCLLPLAISAEFRTYQAEIEQSKWDFVGNPVRCELKHSIPRYGEATFFARASRSPNMAFILDSMRNRVSTNKRIDIRALAPQWQPGKMARQLESVGAVPGEKTLNLVDESAWKLLVSLERGMNPAFFYRDFQDNSDRVAIALSAVNFQSVYDDFLSCVESLLPYDFREIKHTMVNFAFDKSQLSIDDKQKLDVLAEFIKYDDDIKVVLVEGHTDSIALRRYNRALSKRRADEVKQYLFAKGVSNQKIVTRYHGERRPIESNHTAEGRAMNRRVFITLSKT</sequence>
<dbReference type="InterPro" id="IPR006665">
    <property type="entry name" value="OmpA-like"/>
</dbReference>
<comment type="caution">
    <text evidence="6">The sequence shown here is derived from an EMBL/GenBank/DDBJ whole genome shotgun (WGS) entry which is preliminary data.</text>
</comment>
<dbReference type="EMBL" id="QGGU01000007">
    <property type="protein sequence ID" value="PWK50090.1"/>
    <property type="molecule type" value="Genomic_DNA"/>
</dbReference>
<organism evidence="6 7">
    <name type="scientific">Pleionea mediterranea</name>
    <dbReference type="NCBI Taxonomy" id="523701"/>
    <lineage>
        <taxon>Bacteria</taxon>
        <taxon>Pseudomonadati</taxon>
        <taxon>Pseudomonadota</taxon>
        <taxon>Gammaproteobacteria</taxon>
        <taxon>Oceanospirillales</taxon>
        <taxon>Pleioneaceae</taxon>
        <taxon>Pleionea</taxon>
    </lineage>
</organism>
<evidence type="ECO:0000256" key="1">
    <source>
        <dbReference type="ARBA" id="ARBA00004442"/>
    </source>
</evidence>
<evidence type="ECO:0000259" key="5">
    <source>
        <dbReference type="PROSITE" id="PS51123"/>
    </source>
</evidence>
<keyword evidence="2 4" id="KW-0472">Membrane</keyword>
<dbReference type="PROSITE" id="PS51123">
    <property type="entry name" value="OMPA_2"/>
    <property type="match status" value="1"/>
</dbReference>
<dbReference type="OrthoDB" id="6905929at2"/>
<dbReference type="Gene3D" id="2.60.40.2540">
    <property type="match status" value="1"/>
</dbReference>
<protein>
    <submittedName>
        <fullName evidence="6">OmpA family protein</fullName>
    </submittedName>
</protein>
<dbReference type="CDD" id="cd07185">
    <property type="entry name" value="OmpA_C-like"/>
    <property type="match status" value="1"/>
</dbReference>
<proteinExistence type="predicted"/>
<accession>A0A316FR04</accession>
<dbReference type="InterPro" id="IPR041544">
    <property type="entry name" value="MotY_N"/>
</dbReference>
<dbReference type="PRINTS" id="PR01023">
    <property type="entry name" value="NAFLGMOTY"/>
</dbReference>
<comment type="subcellular location">
    <subcellularLocation>
        <location evidence="1">Cell outer membrane</location>
    </subcellularLocation>
</comment>
<dbReference type="Pfam" id="PF18393">
    <property type="entry name" value="MotY_N"/>
    <property type="match status" value="1"/>
</dbReference>
<evidence type="ECO:0000256" key="4">
    <source>
        <dbReference type="PROSITE-ProRule" id="PRU00473"/>
    </source>
</evidence>
<feature type="domain" description="OmpA-like" evidence="5">
    <location>
        <begin position="184"/>
        <end position="300"/>
    </location>
</feature>
<evidence type="ECO:0000256" key="3">
    <source>
        <dbReference type="ARBA" id="ARBA00023237"/>
    </source>
</evidence>